<dbReference type="InterPro" id="IPR033749">
    <property type="entry name" value="Polyprenyl_synt_CS"/>
</dbReference>
<keyword evidence="2" id="KW-0460">Magnesium</keyword>
<protein>
    <submittedName>
        <fullName evidence="3">Polyprenyl synthetase family protein</fullName>
    </submittedName>
</protein>
<dbReference type="RefSeq" id="WP_246904098.1">
    <property type="nucleotide sequence ID" value="NZ_JALJRB010000005.1"/>
</dbReference>
<accession>A0AA41R724</accession>
<evidence type="ECO:0000313" key="3">
    <source>
        <dbReference type="EMBL" id="MCJ8500228.1"/>
    </source>
</evidence>
<evidence type="ECO:0000256" key="2">
    <source>
        <dbReference type="ARBA" id="ARBA00022842"/>
    </source>
</evidence>
<gene>
    <name evidence="3" type="ORF">MRX98_06550</name>
</gene>
<dbReference type="PANTHER" id="PTHR12001">
    <property type="entry name" value="GERANYLGERANYL PYROPHOSPHATE SYNTHASE"/>
    <property type="match status" value="1"/>
</dbReference>
<dbReference type="EMBL" id="JALJRB010000005">
    <property type="protein sequence ID" value="MCJ8500228.1"/>
    <property type="molecule type" value="Genomic_DNA"/>
</dbReference>
<dbReference type="InterPro" id="IPR023374">
    <property type="entry name" value="AttH-like_dom_sf"/>
</dbReference>
<sequence length="730" mass="83080">MPVERTAAHAPPDSMPCEAPHPDTPLEWWFVQGWFEGRHTPRRHFLSVLFKIQETLPDGADTTGHLLLTSHLDPATRRHQYRSEICPAVIDIFLSKLEYQQRHNLDADIIAILADELRRYGPPHPIRLESAPVHHTIDRLDCSWGDTRIRQTENRIHLLYRSPEDEAICSLHCEPVSHRFFVSADKARDFKMNYACTPRLTLAGSVAGQAVHGEAWFDHQWGDHGLLNSGADKKRVLGWEWFGINLDDGTDIMLYVSRDMQDNTTTLQQAFVSDGINGPRLLTDFAAHATRTWESGTTRCRYPLDWELHLPMQALHLTLTPLADDQEIPLFGTMRTVWEGACRVTGFRGRQPVAGRARLELHGYGYIHRFQTYLDRWIEHIDDLIKAFLPPVLDHDSCARFVDRPEPGEPELHTTMLAEPVWDMFSRGGKRWRPIFGFLLLEALGRSHKPFEQLLAATFELNHLGSLIIDDIEDDSLLRRKRPSIHLQYGLDLAINAGNTLYMLPLLLLENHPALTVVQREQIYQVIIRHYVKAHFGQAMDIHWSKFMSRDRLEHWLSDGLAHKVLRMYAAKTGASVVGVAQTACIITNTQGEARRKLMAFAEAFGVAFQILDDVLNFSPSHTWTKTVGEDLAAGKPTYVIIQALEQVRGDAGTHLRRLMWDADLRSDAAALDRGIEIVQHSGVLEQCREEARAMVRGNWEAVADILRPSEAKTMLRLLCANLTDLTFVS</sequence>
<dbReference type="Pfam" id="PF00348">
    <property type="entry name" value="polyprenyl_synt"/>
    <property type="match status" value="1"/>
</dbReference>
<organism evidence="3 4">
    <name type="scientific">Desulfatitalea alkaliphila</name>
    <dbReference type="NCBI Taxonomy" id="2929485"/>
    <lineage>
        <taxon>Bacteria</taxon>
        <taxon>Pseudomonadati</taxon>
        <taxon>Thermodesulfobacteriota</taxon>
        <taxon>Desulfobacteria</taxon>
        <taxon>Desulfobacterales</taxon>
        <taxon>Desulfosarcinaceae</taxon>
        <taxon>Desulfatitalea</taxon>
    </lineage>
</organism>
<comment type="caution">
    <text evidence="3">The sequence shown here is derived from an EMBL/GenBank/DDBJ whole genome shotgun (WGS) entry which is preliminary data.</text>
</comment>
<dbReference type="Pfam" id="PF17186">
    <property type="entry name" value="Lipocalin_9"/>
    <property type="match status" value="1"/>
</dbReference>
<dbReference type="GO" id="GO:0004659">
    <property type="term" value="F:prenyltransferase activity"/>
    <property type="evidence" value="ECO:0007669"/>
    <property type="project" value="InterPro"/>
</dbReference>
<dbReference type="GO" id="GO:0046872">
    <property type="term" value="F:metal ion binding"/>
    <property type="evidence" value="ECO:0007669"/>
    <property type="project" value="UniProtKB-KW"/>
</dbReference>
<dbReference type="SUPFAM" id="SSF159245">
    <property type="entry name" value="AttH-like"/>
    <property type="match status" value="1"/>
</dbReference>
<dbReference type="PROSITE" id="PS00444">
    <property type="entry name" value="POLYPRENYL_SYNTHASE_2"/>
    <property type="match status" value="1"/>
</dbReference>
<dbReference type="Gene3D" id="1.10.600.10">
    <property type="entry name" value="Farnesyl Diphosphate Synthase"/>
    <property type="match status" value="1"/>
</dbReference>
<proteinExistence type="predicted"/>
<dbReference type="SUPFAM" id="SSF48576">
    <property type="entry name" value="Terpenoid synthases"/>
    <property type="match status" value="1"/>
</dbReference>
<dbReference type="AlphaFoldDB" id="A0AA41R724"/>
<evidence type="ECO:0000256" key="1">
    <source>
        <dbReference type="ARBA" id="ARBA00022723"/>
    </source>
</evidence>
<keyword evidence="4" id="KW-1185">Reference proteome</keyword>
<name>A0AA41R724_9BACT</name>
<keyword evidence="1" id="KW-0479">Metal-binding</keyword>
<reference evidence="3" key="1">
    <citation type="submission" date="2022-04" db="EMBL/GenBank/DDBJ databases">
        <title>Desulfatitalea alkaliphila sp. nov., a novel anaerobic sulfate-reducing bacterium isolated from terrestrial mud volcano, Taman Peninsula, Russia.</title>
        <authorList>
            <person name="Khomyakova M.A."/>
            <person name="Merkel A.Y."/>
            <person name="Slobodkin A.I."/>
        </authorList>
    </citation>
    <scope>NUCLEOTIDE SEQUENCE</scope>
    <source>
        <strain evidence="3">M08but</strain>
    </source>
</reference>
<evidence type="ECO:0000313" key="4">
    <source>
        <dbReference type="Proteomes" id="UP001165427"/>
    </source>
</evidence>
<dbReference type="Proteomes" id="UP001165427">
    <property type="component" value="Unassembled WGS sequence"/>
</dbReference>
<dbReference type="InterPro" id="IPR008949">
    <property type="entry name" value="Isoprenoid_synthase_dom_sf"/>
</dbReference>
<dbReference type="Gene3D" id="2.40.370.10">
    <property type="entry name" value="AttH-like domain"/>
    <property type="match status" value="2"/>
</dbReference>
<dbReference type="InterPro" id="IPR000092">
    <property type="entry name" value="Polyprenyl_synt"/>
</dbReference>
<dbReference type="GO" id="GO:0008299">
    <property type="term" value="P:isoprenoid biosynthetic process"/>
    <property type="evidence" value="ECO:0007669"/>
    <property type="project" value="InterPro"/>
</dbReference>
<dbReference type="PANTHER" id="PTHR12001:SF44">
    <property type="entry name" value="GERANYLGERANYL PYROPHOSPHATE SYNTHASE"/>
    <property type="match status" value="1"/>
</dbReference>